<reference evidence="4 5" key="1">
    <citation type="submission" date="2019-08" db="EMBL/GenBank/DDBJ databases">
        <title>Bradymonadales sp. TMQ4.</title>
        <authorList>
            <person name="Liang Q."/>
        </authorList>
    </citation>
    <scope>NUCLEOTIDE SEQUENCE [LARGE SCALE GENOMIC DNA]</scope>
    <source>
        <strain evidence="4 5">TMQ4</strain>
    </source>
</reference>
<evidence type="ECO:0000256" key="1">
    <source>
        <dbReference type="SAM" id="MobiDB-lite"/>
    </source>
</evidence>
<dbReference type="PANTHER" id="PTHR42754">
    <property type="entry name" value="ENDOGLUCANASE"/>
    <property type="match status" value="1"/>
</dbReference>
<comment type="caution">
    <text evidence="4">The sequence shown here is derived from an EMBL/GenBank/DDBJ whole genome shotgun (WGS) entry which is preliminary data.</text>
</comment>
<dbReference type="SUPFAM" id="SSF50998">
    <property type="entry name" value="Quinoprotein alcohol dehydrogenase-like"/>
    <property type="match status" value="1"/>
</dbReference>
<evidence type="ECO:0000256" key="2">
    <source>
        <dbReference type="SAM" id="SignalP"/>
    </source>
</evidence>
<dbReference type="InterPro" id="IPR013378">
    <property type="entry name" value="InlB-like_B-rpt"/>
</dbReference>
<keyword evidence="2" id="KW-0732">Signal</keyword>
<dbReference type="PANTHER" id="PTHR42754:SF1">
    <property type="entry name" value="LIPOPROTEIN"/>
    <property type="match status" value="1"/>
</dbReference>
<feature type="region of interest" description="Disordered" evidence="1">
    <location>
        <begin position="19"/>
        <end position="80"/>
    </location>
</feature>
<accession>A0A5C6XBA7</accession>
<dbReference type="PROSITE" id="PS51257">
    <property type="entry name" value="PROKAR_LIPOPROTEIN"/>
    <property type="match status" value="1"/>
</dbReference>
<evidence type="ECO:0000313" key="4">
    <source>
        <dbReference type="EMBL" id="TXD37007.1"/>
    </source>
</evidence>
<name>A0A5C6XBA7_9DELT</name>
<evidence type="ECO:0000313" key="5">
    <source>
        <dbReference type="Proteomes" id="UP000321412"/>
    </source>
</evidence>
<evidence type="ECO:0000259" key="3">
    <source>
        <dbReference type="Pfam" id="PF18998"/>
    </source>
</evidence>
<dbReference type="NCBIfam" id="TIGR02543">
    <property type="entry name" value="List_Bact_rpt"/>
    <property type="match status" value="1"/>
</dbReference>
<organism evidence="4 5">
    <name type="scientific">Lujinxingia vulgaris</name>
    <dbReference type="NCBI Taxonomy" id="2600176"/>
    <lineage>
        <taxon>Bacteria</taxon>
        <taxon>Deltaproteobacteria</taxon>
        <taxon>Bradymonadales</taxon>
        <taxon>Lujinxingiaceae</taxon>
        <taxon>Lujinxingia</taxon>
    </lineage>
</organism>
<dbReference type="Proteomes" id="UP000321412">
    <property type="component" value="Unassembled WGS sequence"/>
</dbReference>
<feature type="signal peptide" evidence="2">
    <location>
        <begin position="1"/>
        <end position="21"/>
    </location>
</feature>
<feature type="chain" id="PRO_5022753224" description="Bacterial repeat domain-containing protein" evidence="2">
    <location>
        <begin position="22"/>
        <end position="596"/>
    </location>
</feature>
<dbReference type="EMBL" id="VOSM01000004">
    <property type="protein sequence ID" value="TXD37007.1"/>
    <property type="molecule type" value="Genomic_DNA"/>
</dbReference>
<dbReference type="RefSeq" id="WP_146981147.1">
    <property type="nucleotide sequence ID" value="NZ_VOSM01000004.1"/>
</dbReference>
<keyword evidence="5" id="KW-1185">Reference proteome</keyword>
<dbReference type="InterPro" id="IPR044060">
    <property type="entry name" value="Bacterial_rp_domain"/>
</dbReference>
<feature type="compositionally biased region" description="Acidic residues" evidence="1">
    <location>
        <begin position="42"/>
        <end position="77"/>
    </location>
</feature>
<dbReference type="Pfam" id="PF18998">
    <property type="entry name" value="Flg_new_2"/>
    <property type="match status" value="1"/>
</dbReference>
<dbReference type="OrthoDB" id="5526874at2"/>
<feature type="domain" description="Bacterial repeat" evidence="3">
    <location>
        <begin position="104"/>
        <end position="157"/>
    </location>
</feature>
<protein>
    <recommendedName>
        <fullName evidence="3">Bacterial repeat domain-containing protein</fullName>
    </recommendedName>
</protein>
<dbReference type="InterPro" id="IPR011047">
    <property type="entry name" value="Quinoprotein_ADH-like_sf"/>
</dbReference>
<sequence length="596" mass="61679">MRILRRSAPLLPLLLLTAACSGEPNDNPPADITTDTGHLPDADDTSDAGDLPDADDTPDTDNLPDTEDPDTPNDPDAGEAALNITVSGQGRVTSEPALIDCPATCQATLAPSTTLALSAQPDPGHTFEGWSGDCAGTQREVTLIVTGSISCTASFAPEDVTPPAGAWFGHYGQFGTHEFKAFAPTDDGGVVVVGRSDVYGSGGDEAIAARLDARGDVVWQQSLGSSGDDVFHDVIATTDGDFLAVGTTEDDDEIGAAWAVRFAPDGALRWERAYQLKDDTSPSYASGWTVGYAVDRLPGGDYIIAAHAGLLQDGSGISTGLITINYAGEVERVRAIGHRYLSPANDIATNSAGDMVVVGEDYYSYAPIAVRLTASGSVVWTLADTPFAAGSAELHGAVLGNDGSTYLAGVLEPSRHSSATDAWVLKVGADGTILWQRTFDASTMDEGYAVSLLDNGDVLFSGITGFVDTSEVVSWALPLNPNNGMPRSEHTFRIPDGGAVLFNRVEAVSGGGIFGVGQVRNPSAHNNLRGGVLMAPSISELDTCGGEPAIGLNMGSSQHDDSLTTGSTNVPDHITLNISSSIDTTIDLGAGAYCGG</sequence>
<gene>
    <name evidence="4" type="ORF">FRC98_09710</name>
</gene>
<proteinExistence type="predicted"/>
<dbReference type="AlphaFoldDB" id="A0A5C6XBA7"/>